<evidence type="ECO:0000313" key="2">
    <source>
        <dbReference type="Proteomes" id="UP000053257"/>
    </source>
</evidence>
<evidence type="ECO:0000313" key="1">
    <source>
        <dbReference type="EMBL" id="KIP04713.1"/>
    </source>
</evidence>
<keyword evidence="2" id="KW-1185">Reference proteome</keyword>
<dbReference type="EMBL" id="KN840564">
    <property type="protein sequence ID" value="KIP04713.1"/>
    <property type="molecule type" value="Genomic_DNA"/>
</dbReference>
<protein>
    <submittedName>
        <fullName evidence="1">Uncharacterized protein</fullName>
    </submittedName>
</protein>
<name>A0A0C3PG78_PHLG1</name>
<dbReference type="HOGENOM" id="CLU_2197887_0_0_1"/>
<dbReference type="Proteomes" id="UP000053257">
    <property type="component" value="Unassembled WGS sequence"/>
</dbReference>
<proteinExistence type="predicted"/>
<dbReference type="AlphaFoldDB" id="A0A0C3PG78"/>
<reference evidence="1 2" key="1">
    <citation type="journal article" date="2014" name="PLoS Genet.">
        <title>Analysis of the Phlebiopsis gigantea genome, transcriptome and secretome provides insight into its pioneer colonization strategies of wood.</title>
        <authorList>
            <person name="Hori C."/>
            <person name="Ishida T."/>
            <person name="Igarashi K."/>
            <person name="Samejima M."/>
            <person name="Suzuki H."/>
            <person name="Master E."/>
            <person name="Ferreira P."/>
            <person name="Ruiz-Duenas F.J."/>
            <person name="Held B."/>
            <person name="Canessa P."/>
            <person name="Larrondo L.F."/>
            <person name="Schmoll M."/>
            <person name="Druzhinina I.S."/>
            <person name="Kubicek C.P."/>
            <person name="Gaskell J.A."/>
            <person name="Kersten P."/>
            <person name="St John F."/>
            <person name="Glasner J."/>
            <person name="Sabat G."/>
            <person name="Splinter BonDurant S."/>
            <person name="Syed K."/>
            <person name="Yadav J."/>
            <person name="Mgbeahuruike A.C."/>
            <person name="Kovalchuk A."/>
            <person name="Asiegbu F.O."/>
            <person name="Lackner G."/>
            <person name="Hoffmeister D."/>
            <person name="Rencoret J."/>
            <person name="Gutierrez A."/>
            <person name="Sun H."/>
            <person name="Lindquist E."/>
            <person name="Barry K."/>
            <person name="Riley R."/>
            <person name="Grigoriev I.V."/>
            <person name="Henrissat B."/>
            <person name="Kues U."/>
            <person name="Berka R.M."/>
            <person name="Martinez A.T."/>
            <person name="Covert S.F."/>
            <person name="Blanchette R.A."/>
            <person name="Cullen D."/>
        </authorList>
    </citation>
    <scope>NUCLEOTIDE SEQUENCE [LARGE SCALE GENOMIC DNA]</scope>
    <source>
        <strain evidence="1 2">11061_1 CR5-6</strain>
    </source>
</reference>
<sequence length="108" mass="12279">MERYYIPASPIFDLDDPEGVIMEPRAHVGLENPLDIAALVEDVSRLIPSLQYICLSTSFGFLDVPVWEVRRDVEDQPGARRVLRLSRADGKRILKESILHRPAPEVEL</sequence>
<gene>
    <name evidence="1" type="ORF">PHLGIDRAFT_181577</name>
</gene>
<organism evidence="1 2">
    <name type="scientific">Phlebiopsis gigantea (strain 11061_1 CR5-6)</name>
    <name type="common">White-rot fungus</name>
    <name type="synonym">Peniophora gigantea</name>
    <dbReference type="NCBI Taxonomy" id="745531"/>
    <lineage>
        <taxon>Eukaryota</taxon>
        <taxon>Fungi</taxon>
        <taxon>Dikarya</taxon>
        <taxon>Basidiomycota</taxon>
        <taxon>Agaricomycotina</taxon>
        <taxon>Agaricomycetes</taxon>
        <taxon>Polyporales</taxon>
        <taxon>Phanerochaetaceae</taxon>
        <taxon>Phlebiopsis</taxon>
    </lineage>
</organism>
<accession>A0A0C3PG78</accession>